<feature type="region of interest" description="Disordered" evidence="9">
    <location>
        <begin position="59"/>
        <end position="118"/>
    </location>
</feature>
<evidence type="ECO:0000256" key="9">
    <source>
        <dbReference type="SAM" id="MobiDB-lite"/>
    </source>
</evidence>
<dbReference type="GO" id="GO:0006368">
    <property type="term" value="P:transcription elongation by RNA polymerase II"/>
    <property type="evidence" value="ECO:0007669"/>
    <property type="project" value="TreeGrafter"/>
</dbReference>
<proteinExistence type="predicted"/>
<dbReference type="InterPro" id="IPR001487">
    <property type="entry name" value="Bromodomain"/>
</dbReference>
<dbReference type="OrthoDB" id="6017at2759"/>
<comment type="subcellular location">
    <subcellularLocation>
        <location evidence="1">Nucleus</location>
    </subcellularLocation>
</comment>
<dbReference type="GO" id="GO:0016586">
    <property type="term" value="C:RSC-type complex"/>
    <property type="evidence" value="ECO:0007669"/>
    <property type="project" value="InterPro"/>
</dbReference>
<keyword evidence="4" id="KW-0805">Transcription regulation</keyword>
<evidence type="ECO:0000256" key="5">
    <source>
        <dbReference type="ARBA" id="ARBA00023117"/>
    </source>
</evidence>
<comment type="caution">
    <text evidence="11">The sequence shown here is derived from an EMBL/GenBank/DDBJ whole genome shotgun (WGS) entry which is preliminary data.</text>
</comment>
<evidence type="ECO:0000313" key="12">
    <source>
        <dbReference type="Proteomes" id="UP000011668"/>
    </source>
</evidence>
<keyword evidence="7" id="KW-0539">Nucleus</keyword>
<dbReference type="PROSITE" id="PS50014">
    <property type="entry name" value="BROMODOMAIN_2"/>
    <property type="match status" value="1"/>
</dbReference>
<dbReference type="AlphaFoldDB" id="L8WYT1"/>
<dbReference type="InterPro" id="IPR036427">
    <property type="entry name" value="Bromodomain-like_sf"/>
</dbReference>
<evidence type="ECO:0000256" key="3">
    <source>
        <dbReference type="ARBA" id="ARBA00022853"/>
    </source>
</evidence>
<organism evidence="11 12">
    <name type="scientific">Thanatephorus cucumeris (strain AG1-IA)</name>
    <name type="common">Rice sheath blight fungus</name>
    <name type="synonym">Rhizoctonia solani</name>
    <dbReference type="NCBI Taxonomy" id="983506"/>
    <lineage>
        <taxon>Eukaryota</taxon>
        <taxon>Fungi</taxon>
        <taxon>Dikarya</taxon>
        <taxon>Basidiomycota</taxon>
        <taxon>Agaricomycotina</taxon>
        <taxon>Agaricomycetes</taxon>
        <taxon>Cantharellales</taxon>
        <taxon>Ceratobasidiaceae</taxon>
        <taxon>Rhizoctonia</taxon>
        <taxon>Rhizoctonia solani AG-1</taxon>
    </lineage>
</organism>
<feature type="domain" description="Bromo" evidence="10">
    <location>
        <begin position="1"/>
        <end position="41"/>
    </location>
</feature>
<dbReference type="Proteomes" id="UP000011668">
    <property type="component" value="Unassembled WGS sequence"/>
</dbReference>
<name>L8WYT1_THACA</name>
<feature type="compositionally biased region" description="Polar residues" evidence="9">
    <location>
        <begin position="71"/>
        <end position="84"/>
    </location>
</feature>
<dbReference type="SUPFAM" id="SSF47370">
    <property type="entry name" value="Bromodomain"/>
    <property type="match status" value="1"/>
</dbReference>
<evidence type="ECO:0000256" key="6">
    <source>
        <dbReference type="ARBA" id="ARBA00023163"/>
    </source>
</evidence>
<keyword evidence="3" id="KW-0156">Chromatin regulator</keyword>
<evidence type="ECO:0000313" key="11">
    <source>
        <dbReference type="EMBL" id="ELU43236.1"/>
    </source>
</evidence>
<dbReference type="PRINTS" id="PR00503">
    <property type="entry name" value="BROMODOMAIN"/>
</dbReference>
<dbReference type="HOGENOM" id="CLU_2020855_0_0_1"/>
<evidence type="ECO:0000256" key="4">
    <source>
        <dbReference type="ARBA" id="ARBA00023015"/>
    </source>
</evidence>
<dbReference type="OMA" id="QDANEMQ"/>
<evidence type="ECO:0000259" key="10">
    <source>
        <dbReference type="PROSITE" id="PS50014"/>
    </source>
</evidence>
<accession>L8WYT1</accession>
<keyword evidence="6" id="KW-0804">Transcription</keyword>
<evidence type="ECO:0000256" key="2">
    <source>
        <dbReference type="ARBA" id="ARBA00022737"/>
    </source>
</evidence>
<dbReference type="GO" id="GO:0003682">
    <property type="term" value="F:chromatin binding"/>
    <property type="evidence" value="ECO:0007669"/>
    <property type="project" value="TreeGrafter"/>
</dbReference>
<dbReference type="InterPro" id="IPR037382">
    <property type="entry name" value="Rsc/polybromo"/>
</dbReference>
<sequence length="118" mass="13370">MSHMRKRASSGYYRTVAQYRDDWRLMFNNARTYNQEDSWVYQDANEMQKVFEEVFLRETAGTDMPGAEPLNSANPINPGNTSPLSAADDDEPAPRPPGQKSRRASVSDEEYLSGSDDD</sequence>
<protein>
    <submittedName>
        <fullName evidence="11">Bromodomain-containing protein</fullName>
    </submittedName>
</protein>
<dbReference type="Gene3D" id="1.20.920.10">
    <property type="entry name" value="Bromodomain-like"/>
    <property type="match status" value="1"/>
</dbReference>
<evidence type="ECO:0000256" key="7">
    <source>
        <dbReference type="ARBA" id="ARBA00023242"/>
    </source>
</evidence>
<feature type="compositionally biased region" description="Acidic residues" evidence="9">
    <location>
        <begin position="107"/>
        <end position="118"/>
    </location>
</feature>
<evidence type="ECO:0000256" key="1">
    <source>
        <dbReference type="ARBA" id="ARBA00004123"/>
    </source>
</evidence>
<dbReference type="EMBL" id="AFRT01000597">
    <property type="protein sequence ID" value="ELU43236.1"/>
    <property type="molecule type" value="Genomic_DNA"/>
</dbReference>
<dbReference type="Pfam" id="PF00439">
    <property type="entry name" value="Bromodomain"/>
    <property type="match status" value="1"/>
</dbReference>
<dbReference type="PANTHER" id="PTHR16062">
    <property type="entry name" value="SWI/SNF-RELATED"/>
    <property type="match status" value="1"/>
</dbReference>
<keyword evidence="12" id="KW-1185">Reference proteome</keyword>
<reference evidence="11 12" key="1">
    <citation type="journal article" date="2013" name="Nat. Commun.">
        <title>The evolution and pathogenic mechanisms of the rice sheath blight pathogen.</title>
        <authorList>
            <person name="Zheng A."/>
            <person name="Lin R."/>
            <person name="Xu L."/>
            <person name="Qin P."/>
            <person name="Tang C."/>
            <person name="Ai P."/>
            <person name="Zhang D."/>
            <person name="Liu Y."/>
            <person name="Sun Z."/>
            <person name="Feng H."/>
            <person name="Wang Y."/>
            <person name="Chen Y."/>
            <person name="Liang X."/>
            <person name="Fu R."/>
            <person name="Li Q."/>
            <person name="Zhang J."/>
            <person name="Yu X."/>
            <person name="Xie Z."/>
            <person name="Ding L."/>
            <person name="Guan P."/>
            <person name="Tang J."/>
            <person name="Liang Y."/>
            <person name="Wang S."/>
            <person name="Deng Q."/>
            <person name="Li S."/>
            <person name="Zhu J."/>
            <person name="Wang L."/>
            <person name="Liu H."/>
            <person name="Li P."/>
        </authorList>
    </citation>
    <scope>NUCLEOTIDE SEQUENCE [LARGE SCALE GENOMIC DNA]</scope>
    <source>
        <strain evidence="12">AG-1 IA</strain>
    </source>
</reference>
<keyword evidence="5 8" id="KW-0103">Bromodomain</keyword>
<dbReference type="PANTHER" id="PTHR16062:SF19">
    <property type="entry name" value="PROTEIN POLYBROMO-1"/>
    <property type="match status" value="1"/>
</dbReference>
<evidence type="ECO:0000256" key="8">
    <source>
        <dbReference type="PROSITE-ProRule" id="PRU00035"/>
    </source>
</evidence>
<dbReference type="STRING" id="983506.L8WYT1"/>
<dbReference type="GO" id="GO:0006338">
    <property type="term" value="P:chromatin remodeling"/>
    <property type="evidence" value="ECO:0007669"/>
    <property type="project" value="InterPro"/>
</dbReference>
<gene>
    <name evidence="11" type="ORF">AG1IA_02741</name>
</gene>
<keyword evidence="2" id="KW-0677">Repeat</keyword>